<reference evidence="7 8" key="1">
    <citation type="submission" date="2019-11" db="EMBL/GenBank/DDBJ databases">
        <authorList>
            <person name="Khan S.A."/>
            <person name="Jeon C.O."/>
            <person name="Chun B.H."/>
        </authorList>
    </citation>
    <scope>NUCLEOTIDE SEQUENCE [LARGE SCALE GENOMIC DNA]</scope>
    <source>
        <strain evidence="7 8">IMCC 1097</strain>
    </source>
</reference>
<keyword evidence="1" id="KW-1003">Cell membrane</keyword>
<dbReference type="OrthoDB" id="6121208at2"/>
<keyword evidence="3 5" id="KW-1133">Transmembrane helix</keyword>
<dbReference type="Proteomes" id="UP000388235">
    <property type="component" value="Chromosome"/>
</dbReference>
<evidence type="ECO:0000259" key="6">
    <source>
        <dbReference type="Pfam" id="PF06305"/>
    </source>
</evidence>
<dbReference type="AlphaFoldDB" id="A0A5Q2QDY1"/>
<feature type="transmembrane region" description="Helical" evidence="5">
    <location>
        <begin position="7"/>
        <end position="25"/>
    </location>
</feature>
<dbReference type="InterPro" id="IPR010445">
    <property type="entry name" value="LapA_dom"/>
</dbReference>
<protein>
    <submittedName>
        <fullName evidence="7">DUF1049 domain-containing protein</fullName>
    </submittedName>
</protein>
<feature type="domain" description="Lipopolysaccharide assembly protein A" evidence="6">
    <location>
        <begin position="27"/>
        <end position="88"/>
    </location>
</feature>
<evidence type="ECO:0000256" key="2">
    <source>
        <dbReference type="ARBA" id="ARBA00022692"/>
    </source>
</evidence>
<feature type="transmembrane region" description="Helical" evidence="5">
    <location>
        <begin position="45"/>
        <end position="71"/>
    </location>
</feature>
<evidence type="ECO:0000313" key="7">
    <source>
        <dbReference type="EMBL" id="QGG80060.1"/>
    </source>
</evidence>
<organism evidence="7 8">
    <name type="scientific">Litorivicinus lipolyticus</name>
    <dbReference type="NCBI Taxonomy" id="418701"/>
    <lineage>
        <taxon>Bacteria</taxon>
        <taxon>Pseudomonadati</taxon>
        <taxon>Pseudomonadota</taxon>
        <taxon>Gammaproteobacteria</taxon>
        <taxon>Oceanospirillales</taxon>
        <taxon>Litorivicinaceae</taxon>
        <taxon>Litorivicinus</taxon>
    </lineage>
</organism>
<evidence type="ECO:0000256" key="5">
    <source>
        <dbReference type="SAM" id="Phobius"/>
    </source>
</evidence>
<keyword evidence="2 5" id="KW-0812">Transmembrane</keyword>
<dbReference type="EMBL" id="CP045871">
    <property type="protein sequence ID" value="QGG80060.1"/>
    <property type="molecule type" value="Genomic_DNA"/>
</dbReference>
<proteinExistence type="predicted"/>
<dbReference type="KEGG" id="llp:GH975_05510"/>
<evidence type="ECO:0000313" key="8">
    <source>
        <dbReference type="Proteomes" id="UP000388235"/>
    </source>
</evidence>
<evidence type="ECO:0000256" key="1">
    <source>
        <dbReference type="ARBA" id="ARBA00022475"/>
    </source>
</evidence>
<gene>
    <name evidence="7" type="ORF">GH975_05510</name>
</gene>
<accession>A0A5Q2QDY1</accession>
<keyword evidence="8" id="KW-1185">Reference proteome</keyword>
<keyword evidence="4 5" id="KW-0472">Membrane</keyword>
<name>A0A5Q2QDY1_9GAMM</name>
<dbReference type="GO" id="GO:0005886">
    <property type="term" value="C:plasma membrane"/>
    <property type="evidence" value="ECO:0007669"/>
    <property type="project" value="InterPro"/>
</dbReference>
<dbReference type="Pfam" id="PF06305">
    <property type="entry name" value="LapA_dom"/>
    <property type="match status" value="1"/>
</dbReference>
<dbReference type="RefSeq" id="WP_153713564.1">
    <property type="nucleotide sequence ID" value="NZ_CP045871.1"/>
</dbReference>
<sequence>MQWLKTLSLVLLVILTVVIGIVMFLHNSAMVSVDLIWFSTPEAALAVWLMVFFALGLTLGVSISLVAYLWIRGRTWGLRRKVRRLEADRAVTVTPGNAA</sequence>
<evidence type="ECO:0000256" key="3">
    <source>
        <dbReference type="ARBA" id="ARBA00022989"/>
    </source>
</evidence>
<evidence type="ECO:0000256" key="4">
    <source>
        <dbReference type="ARBA" id="ARBA00023136"/>
    </source>
</evidence>